<dbReference type="InterPro" id="IPR027417">
    <property type="entry name" value="P-loop_NTPase"/>
</dbReference>
<dbReference type="FunFam" id="1.10.10.820:FF:000001">
    <property type="entry name" value="Myosin heavy chain"/>
    <property type="match status" value="1"/>
</dbReference>
<feature type="non-terminal residue" evidence="13">
    <location>
        <position position="2108"/>
    </location>
</feature>
<dbReference type="GO" id="GO:0005524">
    <property type="term" value="F:ATP binding"/>
    <property type="evidence" value="ECO:0007669"/>
    <property type="project" value="UniProtKB-UniRule"/>
</dbReference>
<name>A0A9P6FUJ4_9FUNG</name>
<comment type="similarity">
    <text evidence="1 9">Belongs to the TRAFAC class myosin-kinesin ATPase superfamily. Myosin family.</text>
</comment>
<dbReference type="EMBL" id="JAABOA010001391">
    <property type="protein sequence ID" value="KAF9581642.1"/>
    <property type="molecule type" value="Genomic_DNA"/>
</dbReference>
<evidence type="ECO:0000256" key="8">
    <source>
        <dbReference type="ARBA" id="ARBA00064372"/>
    </source>
</evidence>
<keyword evidence="4 10" id="KW-0175">Coiled coil</keyword>
<organism evidence="13 14">
    <name type="scientific">Lunasporangiospora selenospora</name>
    <dbReference type="NCBI Taxonomy" id="979761"/>
    <lineage>
        <taxon>Eukaryota</taxon>
        <taxon>Fungi</taxon>
        <taxon>Fungi incertae sedis</taxon>
        <taxon>Mucoromycota</taxon>
        <taxon>Mortierellomycotina</taxon>
        <taxon>Mortierellomycetes</taxon>
        <taxon>Mortierellales</taxon>
        <taxon>Mortierellaceae</taxon>
        <taxon>Lunasporangiospora</taxon>
    </lineage>
</organism>
<feature type="coiled-coil region" evidence="10">
    <location>
        <begin position="1600"/>
        <end position="1828"/>
    </location>
</feature>
<dbReference type="Gene3D" id="1.20.5.340">
    <property type="match status" value="3"/>
</dbReference>
<dbReference type="GO" id="GO:1902404">
    <property type="term" value="P:mitotic actomyosin contractile ring contraction"/>
    <property type="evidence" value="ECO:0007669"/>
    <property type="project" value="UniProtKB-ARBA"/>
</dbReference>
<dbReference type="InterPro" id="IPR002928">
    <property type="entry name" value="Myosin_tail"/>
</dbReference>
<evidence type="ECO:0000313" key="14">
    <source>
        <dbReference type="Proteomes" id="UP000780801"/>
    </source>
</evidence>
<dbReference type="Proteomes" id="UP000780801">
    <property type="component" value="Unassembled WGS sequence"/>
</dbReference>
<evidence type="ECO:0000256" key="9">
    <source>
        <dbReference type="PROSITE-ProRule" id="PRU00782"/>
    </source>
</evidence>
<evidence type="ECO:0000256" key="1">
    <source>
        <dbReference type="ARBA" id="ARBA00008314"/>
    </source>
</evidence>
<comment type="caution">
    <text evidence="13">The sequence shown here is derived from an EMBL/GenBank/DDBJ whole genome shotgun (WGS) entry which is preliminary data.</text>
</comment>
<feature type="coiled-coil region" evidence="10">
    <location>
        <begin position="1881"/>
        <end position="2094"/>
    </location>
</feature>
<sequence>GESGAGKTENTKKVIQYLASIASDKGNKIGKLEKQILQANPILESFGNAQTIRNNNSSRFGKFIRIEFNSAGHIAGGNIERYLLEKSRVTFQTPQERNYHIFYQLLAGASEDVKRPLLLDGGLQDYGYIKNSNYVISGVDDADDFRHLLESLDVMGFTKAEQQNLFRVIASIMHLGNITVKQDRSDQAQLKDTSAAEKFCHVLGISMSEFVKALLKPRVKAGREWVVQARNDQQVLYSIEALSKALYERMFDSIIARINQALDIPGKKYTTFIGVLDIAGFEIFESNSFEQLCINYTNEKLQQFFNHHMFILEQEEYKRENIEWKYVDFGQDLQPTIQLIEDANPIGILSCLDEECVVPKGTDKSFLTKLTSLWKSKSDKFEVPRFQEGFILHHYAGKVEYKIDGWLDKNKDPLNENITRLLAHSSEKYIASLFSDYLTEEEDFTVRNRAKKGAFRTVAQRHKEQLRSLMDHLYATKPHFVRCILPNEEKRAGRIHVQLILDQLRCNGVLEGIRICRAGFPNRIQFAEFKHRYEILSPGLIPSGYMDGRVAAQRLLEVLNMDKSQYRIGTSKVFFRSGVLAELEDIRDQCLSKIFAKFQALCRGYLARKHLNQKMDRAKAIKAIQRNARVYVQLREWSWWKLYVRVKPLLNVTRVAEELRENQERVRVLAEKQEQEAAARQKLEEASQAHEAEKARLEELLQSERNLSIDNEQILFRTQERASRLEDRNREMETELTHLEAQLEELSVAKAESVRQVRQLEEKVKLQTDAIDRLDTERASKEVELKHSQAAHSTDAALAQKLEADKNSLEARLDELHKEVDDKEAELNRVRSRLKRTNEELESKIEAVEAERITFKNKCMTTESELWQAKEHLQDLERTCSSQEKQIQDKSTRLSALETELEHEKSSGEKTRRDLLSKLHQHEEDLALERHELQKLEKARSRLEEQLEETRRTLEAKGDEETRHTELQRMREAELDHLNEEILSLQHELEDGRKRLAQQAEQHRQEVEVLSQDLTDAFAAKTALEKLQADTQNEIERYVQVVDTWQKSTRQTANELQTARNREAELESALDQERLTKESYLRQLTTANSRNEDIGERLGRFERDKASNQKQSDLLREELDEEIQRRKQAETIRRELERELEDLRRAKEEDELCKAEFQKRVQTQVTELEEIRFKYNNEALVRNNELEESKRRLEKSVSELQSRQEETANHAINMEKSKARLTTEVEDLRHELEREHAVARAADRASKSIAIELSQAKEQTQVERHHRELAESTSRKLQTSLDSLNLDIDSQTQQIASLTRAKVELEKELGSLINEFGSSGKNAHEVEKVRRRLESQIQELGVKYEEEKNLRYAAEELKRRFEEQLAESRRTIAADMEAKEHQHEETKKILLLEIDELGQQLADNMTAMSEATKLNKKLKEQIDDLNLNKDTSTRSKTDMERSKKKLETTLREYQTRLEAEERLRKNFEELASRHERKSNALQSELESALDDKETIDRAYRQLVTEADYLRQELDGDGDDSRASLLDRLRKIERDNQRLQELVDEEADAREMMAAAARREDSSELEYLTSRIRGEFEDELLRLEESRKAAVAGQRISQHELEDKLDEIANLEKHRKSLQSDLDEIKFQLESEVMAKNDEAANRRRIQADLQELQIRMEAEAVKMTELQESLQTFKARAENTLAKLEMADLARMKAEKSEAFARLQLRDLEESLQEALAERKEAEERANTLQQQLCELEDNIEEDLIANADLSLARRRLDEELASERERHGKELEESERILEAAKRKYQKEIRQVVTELELEKANIQKIREAHKQLLTDLEEVSTQLEQELRSSQSWKKDRERLDTRNQELSQAYHISLVAQEDLQAQIMSLLSQQREVRAALEESEATRVALDKAKRSLEQRLDDAGEQYHTVAQNKQIAERIKLALDQEADDLRERLEEHQQLLDLQTEKLRKTELVMVETENELGKEVALSDERLRAKNMLEKQVVELNQRVQDLEAITQMHGPRSAAALQQKLDEKVVQLEDEIKTRQEALRVQRRCERTVRDLQQQLQEREKAMTRQEEETVKTEQKLKTLRQKVEELVIAENNLTIAKRKAERETIEAKERSTR</sequence>
<evidence type="ECO:0000256" key="11">
    <source>
        <dbReference type="SAM" id="MobiDB-lite"/>
    </source>
</evidence>
<dbReference type="Gene3D" id="3.40.850.10">
    <property type="entry name" value="Kinesin motor domain"/>
    <property type="match status" value="1"/>
</dbReference>
<keyword evidence="7 9" id="KW-0009">Actin-binding</keyword>
<keyword evidence="5 9" id="KW-0518">Myosin</keyword>
<gene>
    <name evidence="13" type="ORF">BGW38_001265</name>
</gene>
<dbReference type="SUPFAM" id="SSF90257">
    <property type="entry name" value="Myosin rod fragments"/>
    <property type="match status" value="1"/>
</dbReference>
<dbReference type="Pfam" id="PF00063">
    <property type="entry name" value="Myosin_head"/>
    <property type="match status" value="1"/>
</dbReference>
<dbReference type="OrthoDB" id="6108017at2759"/>
<evidence type="ECO:0000256" key="10">
    <source>
        <dbReference type="SAM" id="Coils"/>
    </source>
</evidence>
<dbReference type="GO" id="GO:0120104">
    <property type="term" value="C:mitotic actomyosin contractile ring, proximal layer"/>
    <property type="evidence" value="ECO:0007669"/>
    <property type="project" value="UniProtKB-ARBA"/>
</dbReference>
<feature type="coiled-coil region" evidence="10">
    <location>
        <begin position="1521"/>
        <end position="1558"/>
    </location>
</feature>
<dbReference type="Gene3D" id="1.20.5.4820">
    <property type="match status" value="1"/>
</dbReference>
<dbReference type="SMART" id="SM00242">
    <property type="entry name" value="MYSc"/>
    <property type="match status" value="1"/>
</dbReference>
<dbReference type="Gene3D" id="1.10.10.820">
    <property type="match status" value="1"/>
</dbReference>
<evidence type="ECO:0000256" key="7">
    <source>
        <dbReference type="ARBA" id="ARBA00023203"/>
    </source>
</evidence>
<keyword evidence="6 9" id="KW-0505">Motor protein</keyword>
<comment type="subunit">
    <text evidence="8">Binds to cdc4 and rlc1.</text>
</comment>
<keyword evidence="2 9" id="KW-0547">Nucleotide-binding</keyword>
<protein>
    <recommendedName>
        <fullName evidence="12">Myosin motor domain-containing protein</fullName>
    </recommendedName>
</protein>
<evidence type="ECO:0000256" key="5">
    <source>
        <dbReference type="ARBA" id="ARBA00023123"/>
    </source>
</evidence>
<feature type="coiled-coil region" evidence="10">
    <location>
        <begin position="1281"/>
        <end position="1367"/>
    </location>
</feature>
<feature type="coiled-coil region" evidence="10">
    <location>
        <begin position="656"/>
        <end position="1013"/>
    </location>
</feature>
<dbReference type="InterPro" id="IPR036961">
    <property type="entry name" value="Kinesin_motor_dom_sf"/>
</dbReference>
<accession>A0A9P6FUJ4</accession>
<feature type="coiled-coil region" evidence="10">
    <location>
        <begin position="1408"/>
        <end position="1491"/>
    </location>
</feature>
<evidence type="ECO:0000256" key="6">
    <source>
        <dbReference type="ARBA" id="ARBA00023175"/>
    </source>
</evidence>
<evidence type="ECO:0000259" key="12">
    <source>
        <dbReference type="PROSITE" id="PS51456"/>
    </source>
</evidence>
<dbReference type="Pfam" id="PF01576">
    <property type="entry name" value="Myosin_tail_1"/>
    <property type="match status" value="1"/>
</dbReference>
<dbReference type="PRINTS" id="PR00193">
    <property type="entry name" value="MYOSINHEAVY"/>
</dbReference>
<dbReference type="FunFam" id="1.20.5.4820:FF:000002">
    <property type="entry name" value="Myosin heavy chain 10"/>
    <property type="match status" value="1"/>
</dbReference>
<feature type="region of interest" description="Disordered" evidence="11">
    <location>
        <begin position="1093"/>
        <end position="1115"/>
    </location>
</feature>
<dbReference type="GO" id="GO:0016459">
    <property type="term" value="C:myosin complex"/>
    <property type="evidence" value="ECO:0007669"/>
    <property type="project" value="UniProtKB-KW"/>
</dbReference>
<dbReference type="FunFam" id="1.20.58.530:FF:000001">
    <property type="entry name" value="Myosin heavy chain"/>
    <property type="match status" value="1"/>
</dbReference>
<evidence type="ECO:0000256" key="4">
    <source>
        <dbReference type="ARBA" id="ARBA00023054"/>
    </source>
</evidence>
<evidence type="ECO:0000313" key="13">
    <source>
        <dbReference type="EMBL" id="KAF9581642.1"/>
    </source>
</evidence>
<proteinExistence type="inferred from homology"/>
<evidence type="ECO:0000256" key="3">
    <source>
        <dbReference type="ARBA" id="ARBA00022840"/>
    </source>
</evidence>
<dbReference type="SUPFAM" id="SSF52540">
    <property type="entry name" value="P-loop containing nucleoside triphosphate hydrolases"/>
    <property type="match status" value="1"/>
</dbReference>
<feature type="binding site" evidence="9">
    <location>
        <begin position="1"/>
        <end position="8"/>
    </location>
    <ligand>
        <name>ATP</name>
        <dbReference type="ChEBI" id="CHEBI:30616"/>
    </ligand>
</feature>
<dbReference type="PANTHER" id="PTHR13140">
    <property type="entry name" value="MYOSIN"/>
    <property type="match status" value="1"/>
</dbReference>
<dbReference type="GO" id="GO:1903475">
    <property type="term" value="P:mitotic actomyosin contractile ring assembly"/>
    <property type="evidence" value="ECO:0007669"/>
    <property type="project" value="UniProtKB-ARBA"/>
</dbReference>
<dbReference type="CDD" id="cd01377">
    <property type="entry name" value="MYSc_class_II"/>
    <property type="match status" value="1"/>
</dbReference>
<feature type="region of interest" description="Actin-binding" evidence="9">
    <location>
        <begin position="466"/>
        <end position="488"/>
    </location>
</feature>
<dbReference type="PROSITE" id="PS50096">
    <property type="entry name" value="IQ"/>
    <property type="match status" value="1"/>
</dbReference>
<dbReference type="PROSITE" id="PS51456">
    <property type="entry name" value="MYOSIN_MOTOR"/>
    <property type="match status" value="1"/>
</dbReference>
<dbReference type="GO" id="GO:0007015">
    <property type="term" value="P:actin filament organization"/>
    <property type="evidence" value="ECO:0007669"/>
    <property type="project" value="TreeGrafter"/>
</dbReference>
<dbReference type="PANTHER" id="PTHR13140:SF857">
    <property type="entry name" value="MYOSIN-11"/>
    <property type="match status" value="1"/>
</dbReference>
<dbReference type="Gene3D" id="1.20.58.530">
    <property type="match status" value="1"/>
</dbReference>
<dbReference type="InterPro" id="IPR001609">
    <property type="entry name" value="Myosin_head_motor_dom-like"/>
</dbReference>
<dbReference type="GO" id="GO:0000146">
    <property type="term" value="F:microfilament motor activity"/>
    <property type="evidence" value="ECO:0007669"/>
    <property type="project" value="TreeGrafter"/>
</dbReference>
<keyword evidence="3 9" id="KW-0067">ATP-binding</keyword>
<keyword evidence="14" id="KW-1185">Reference proteome</keyword>
<dbReference type="GO" id="GO:0051015">
    <property type="term" value="F:actin filament binding"/>
    <property type="evidence" value="ECO:0007669"/>
    <property type="project" value="TreeGrafter"/>
</dbReference>
<feature type="domain" description="Myosin motor" evidence="12">
    <location>
        <begin position="1"/>
        <end position="588"/>
    </location>
</feature>
<dbReference type="FunFam" id="1.20.120.720:FF:000001">
    <property type="entry name" value="Myosin heavy chain, muscle"/>
    <property type="match status" value="1"/>
</dbReference>
<reference evidence="13" key="1">
    <citation type="journal article" date="2020" name="Fungal Divers.">
        <title>Resolving the Mortierellaceae phylogeny through synthesis of multi-gene phylogenetics and phylogenomics.</title>
        <authorList>
            <person name="Vandepol N."/>
            <person name="Liber J."/>
            <person name="Desiro A."/>
            <person name="Na H."/>
            <person name="Kennedy M."/>
            <person name="Barry K."/>
            <person name="Grigoriev I.V."/>
            <person name="Miller A.N."/>
            <person name="O'Donnell K."/>
            <person name="Stajich J.E."/>
            <person name="Bonito G."/>
        </authorList>
    </citation>
    <scope>NUCLEOTIDE SEQUENCE</scope>
    <source>
        <strain evidence="13">KOD1015</strain>
    </source>
</reference>
<dbReference type="GO" id="GO:0016020">
    <property type="term" value="C:membrane"/>
    <property type="evidence" value="ECO:0007669"/>
    <property type="project" value="TreeGrafter"/>
</dbReference>
<evidence type="ECO:0000256" key="2">
    <source>
        <dbReference type="ARBA" id="ARBA00022741"/>
    </source>
</evidence>
<dbReference type="Gene3D" id="1.20.120.720">
    <property type="entry name" value="Myosin VI head, motor domain, U50 subdomain"/>
    <property type="match status" value="1"/>
</dbReference>